<dbReference type="RefSeq" id="WP_156007311.1">
    <property type="nucleotide sequence ID" value="NZ_CP046276.1"/>
</dbReference>
<dbReference type="InterPro" id="IPR016181">
    <property type="entry name" value="Acyl_CoA_acyltransferase"/>
</dbReference>
<dbReference type="PROSITE" id="PS51186">
    <property type="entry name" value="GNAT"/>
    <property type="match status" value="1"/>
</dbReference>
<evidence type="ECO:0000313" key="3">
    <source>
        <dbReference type="Proteomes" id="UP000424468"/>
    </source>
</evidence>
<organism evidence="2 3">
    <name type="scientific">Spiroplasma tabanidicola</name>
    <dbReference type="NCBI Taxonomy" id="324079"/>
    <lineage>
        <taxon>Bacteria</taxon>
        <taxon>Bacillati</taxon>
        <taxon>Mycoplasmatota</taxon>
        <taxon>Mollicutes</taxon>
        <taxon>Entomoplasmatales</taxon>
        <taxon>Spiroplasmataceae</taxon>
        <taxon>Spiroplasma</taxon>
    </lineage>
</organism>
<dbReference type="EMBL" id="CP046276">
    <property type="protein sequence ID" value="QGS52384.1"/>
    <property type="molecule type" value="Genomic_DNA"/>
</dbReference>
<proteinExistence type="predicted"/>
<gene>
    <name evidence="2" type="primary">elaA</name>
    <name evidence="2" type="ORF">STABA_v1c10360</name>
</gene>
<dbReference type="KEGG" id="stab:STABA_v1c10360"/>
<protein>
    <submittedName>
        <fullName evidence="2">ElaA protein</fullName>
    </submittedName>
</protein>
<sequence>MKLNFNYKKGKGSNLYDDAIKLRKDIFVIEQECFDTPDEDDFDDIAYHIVGYYENETICCARVFFDEEILLWGRIAVDKKYRGKNLGVQLLNYLKEFSFDHLKSKEVHIHAEYYAMEFYKKFGFIEYGDVYIFDNIEHINMKLEF</sequence>
<keyword evidence="3" id="KW-1185">Reference proteome</keyword>
<dbReference type="CDD" id="cd04301">
    <property type="entry name" value="NAT_SF"/>
    <property type="match status" value="1"/>
</dbReference>
<dbReference type="Gene3D" id="3.40.630.30">
    <property type="match status" value="1"/>
</dbReference>
<accession>A0A6I6CEI4</accession>
<dbReference type="AlphaFoldDB" id="A0A6I6CEI4"/>
<dbReference type="Pfam" id="PF13673">
    <property type="entry name" value="Acetyltransf_10"/>
    <property type="match status" value="1"/>
</dbReference>
<dbReference type="GO" id="GO:0016747">
    <property type="term" value="F:acyltransferase activity, transferring groups other than amino-acyl groups"/>
    <property type="evidence" value="ECO:0007669"/>
    <property type="project" value="InterPro"/>
</dbReference>
<feature type="domain" description="N-acetyltransferase" evidence="1">
    <location>
        <begin position="13"/>
        <end position="145"/>
    </location>
</feature>
<dbReference type="InterPro" id="IPR000182">
    <property type="entry name" value="GNAT_dom"/>
</dbReference>
<evidence type="ECO:0000313" key="2">
    <source>
        <dbReference type="EMBL" id="QGS52384.1"/>
    </source>
</evidence>
<name>A0A6I6CEI4_9MOLU</name>
<evidence type="ECO:0000259" key="1">
    <source>
        <dbReference type="PROSITE" id="PS51186"/>
    </source>
</evidence>
<dbReference type="Proteomes" id="UP000424468">
    <property type="component" value="Chromosome"/>
</dbReference>
<dbReference type="SUPFAM" id="SSF55729">
    <property type="entry name" value="Acyl-CoA N-acyltransferases (Nat)"/>
    <property type="match status" value="1"/>
</dbReference>
<dbReference type="OrthoDB" id="9796171at2"/>
<reference evidence="2 3" key="1">
    <citation type="submission" date="2019-11" db="EMBL/GenBank/DDBJ databases">
        <title>Complete genome sequence of Spiroplasma tabanidicola TAUS-1 (DSM 22603).</title>
        <authorList>
            <person name="Huang C.-T."/>
            <person name="Lin Y.-C."/>
            <person name="Kuo C.-H."/>
        </authorList>
    </citation>
    <scope>NUCLEOTIDE SEQUENCE [LARGE SCALE GENOMIC DNA]</scope>
    <source>
        <strain evidence="2 3">TAUS-1</strain>
    </source>
</reference>